<evidence type="ECO:0000313" key="2">
    <source>
        <dbReference type="EMBL" id="KAL0960706.1"/>
    </source>
</evidence>
<keyword evidence="3" id="KW-1185">Reference proteome</keyword>
<organism evidence="2 3">
    <name type="scientific">Hohenbuehelia grisea</name>
    <dbReference type="NCBI Taxonomy" id="104357"/>
    <lineage>
        <taxon>Eukaryota</taxon>
        <taxon>Fungi</taxon>
        <taxon>Dikarya</taxon>
        <taxon>Basidiomycota</taxon>
        <taxon>Agaricomycotina</taxon>
        <taxon>Agaricomycetes</taxon>
        <taxon>Agaricomycetidae</taxon>
        <taxon>Agaricales</taxon>
        <taxon>Pleurotineae</taxon>
        <taxon>Pleurotaceae</taxon>
        <taxon>Hohenbuehelia</taxon>
    </lineage>
</organism>
<evidence type="ECO:0000256" key="1">
    <source>
        <dbReference type="SAM" id="MobiDB-lite"/>
    </source>
</evidence>
<sequence length="189" mass="20677">MPSSRVSSFAALAVAPSGPAGKRAVLKRMFSPLKSVFARTPSGKVSPSAGSEEKPAQGGRRVVSKESIRLVDVDCEQRMAADAGDIWRPFVEDDDDAASVYSQGTFVEGTDDDDDESFYWERSWVEVDTDEDVGGDSETESESSLESPRADVEVGMFSFVSVCSEEYDEEDEVVSQMILSRAMKSEIWC</sequence>
<reference evidence="3" key="1">
    <citation type="submission" date="2024-06" db="EMBL/GenBank/DDBJ databases">
        <title>Multi-omics analyses provide insights into the biosynthesis of the anticancer antibiotic pleurotin in Hohenbuehelia grisea.</title>
        <authorList>
            <person name="Weaver J.A."/>
            <person name="Alberti F."/>
        </authorList>
    </citation>
    <scope>NUCLEOTIDE SEQUENCE [LARGE SCALE GENOMIC DNA]</scope>
    <source>
        <strain evidence="3">T-177</strain>
    </source>
</reference>
<dbReference type="Proteomes" id="UP001556367">
    <property type="component" value="Unassembled WGS sequence"/>
</dbReference>
<protein>
    <submittedName>
        <fullName evidence="2">Uncharacterized protein</fullName>
    </submittedName>
</protein>
<gene>
    <name evidence="2" type="ORF">HGRIS_005731</name>
</gene>
<proteinExistence type="predicted"/>
<evidence type="ECO:0000313" key="3">
    <source>
        <dbReference type="Proteomes" id="UP001556367"/>
    </source>
</evidence>
<feature type="region of interest" description="Disordered" evidence="1">
    <location>
        <begin position="127"/>
        <end position="149"/>
    </location>
</feature>
<feature type="region of interest" description="Disordered" evidence="1">
    <location>
        <begin position="40"/>
        <end position="63"/>
    </location>
</feature>
<name>A0ABR3JXW8_9AGAR</name>
<accession>A0ABR3JXW8</accession>
<feature type="compositionally biased region" description="Acidic residues" evidence="1">
    <location>
        <begin position="127"/>
        <end position="143"/>
    </location>
</feature>
<comment type="caution">
    <text evidence="2">The sequence shown here is derived from an EMBL/GenBank/DDBJ whole genome shotgun (WGS) entry which is preliminary data.</text>
</comment>
<dbReference type="EMBL" id="JASNQZ010000001">
    <property type="protein sequence ID" value="KAL0960706.1"/>
    <property type="molecule type" value="Genomic_DNA"/>
</dbReference>